<evidence type="ECO:0008006" key="2">
    <source>
        <dbReference type="Google" id="ProtNLM"/>
    </source>
</evidence>
<sequence length="206" mass="24248">MSAVVPDAMKILSWNYQGIGPPWTVWTLTELIKLHRSGLIFLSETKCKDINAWLHSDSSPDRWRFTGFYEYSEVANRREGWNLLRRLSQSFVRPWVCVGDFIEILAQHEKQGSLPRAQWQIRDFCECLSDCGLYDMGYEGDIFTWCNRREEPHMVRARLDRACYDTNWVDLFPRVNVFHEPLACLDHSAIWLTLDGESRRGLNRTK</sequence>
<dbReference type="SUPFAM" id="SSF56219">
    <property type="entry name" value="DNase I-like"/>
    <property type="match status" value="1"/>
</dbReference>
<protein>
    <recommendedName>
        <fullName evidence="2">Endonuclease/exonuclease/phosphatase domain-containing protein</fullName>
    </recommendedName>
</protein>
<evidence type="ECO:0000313" key="1">
    <source>
        <dbReference type="EMBL" id="KAL0448855.1"/>
    </source>
</evidence>
<accession>A0AAW2X470</accession>
<reference evidence="1" key="2">
    <citation type="journal article" date="2024" name="Plant">
        <title>Genomic evolution and insights into agronomic trait innovations of Sesamum species.</title>
        <authorList>
            <person name="Miao H."/>
            <person name="Wang L."/>
            <person name="Qu L."/>
            <person name="Liu H."/>
            <person name="Sun Y."/>
            <person name="Le M."/>
            <person name="Wang Q."/>
            <person name="Wei S."/>
            <person name="Zheng Y."/>
            <person name="Lin W."/>
            <person name="Duan Y."/>
            <person name="Cao H."/>
            <person name="Xiong S."/>
            <person name="Wang X."/>
            <person name="Wei L."/>
            <person name="Li C."/>
            <person name="Ma Q."/>
            <person name="Ju M."/>
            <person name="Zhao R."/>
            <person name="Li G."/>
            <person name="Mu C."/>
            <person name="Tian Q."/>
            <person name="Mei H."/>
            <person name="Zhang T."/>
            <person name="Gao T."/>
            <person name="Zhang H."/>
        </authorList>
    </citation>
    <scope>NUCLEOTIDE SEQUENCE</scope>
    <source>
        <strain evidence="1">KEN1</strain>
    </source>
</reference>
<dbReference type="PANTHER" id="PTHR33710">
    <property type="entry name" value="BNAC02G09200D PROTEIN"/>
    <property type="match status" value="1"/>
</dbReference>
<dbReference type="InterPro" id="IPR036691">
    <property type="entry name" value="Endo/exonu/phosph_ase_sf"/>
</dbReference>
<dbReference type="AlphaFoldDB" id="A0AAW2X470"/>
<gene>
    <name evidence="1" type="ORF">Slati_1441900</name>
</gene>
<dbReference type="EMBL" id="JACGWN010000005">
    <property type="protein sequence ID" value="KAL0448855.1"/>
    <property type="molecule type" value="Genomic_DNA"/>
</dbReference>
<name>A0AAW2X470_9LAMI</name>
<proteinExistence type="predicted"/>
<reference evidence="1" key="1">
    <citation type="submission" date="2020-06" db="EMBL/GenBank/DDBJ databases">
        <authorList>
            <person name="Li T."/>
            <person name="Hu X."/>
            <person name="Zhang T."/>
            <person name="Song X."/>
            <person name="Zhang H."/>
            <person name="Dai N."/>
            <person name="Sheng W."/>
            <person name="Hou X."/>
            <person name="Wei L."/>
        </authorList>
    </citation>
    <scope>NUCLEOTIDE SEQUENCE</scope>
    <source>
        <strain evidence="1">KEN1</strain>
        <tissue evidence="1">Leaf</tissue>
    </source>
</reference>
<dbReference type="Gene3D" id="3.60.10.10">
    <property type="entry name" value="Endonuclease/exonuclease/phosphatase"/>
    <property type="match status" value="1"/>
</dbReference>
<organism evidence="1">
    <name type="scientific">Sesamum latifolium</name>
    <dbReference type="NCBI Taxonomy" id="2727402"/>
    <lineage>
        <taxon>Eukaryota</taxon>
        <taxon>Viridiplantae</taxon>
        <taxon>Streptophyta</taxon>
        <taxon>Embryophyta</taxon>
        <taxon>Tracheophyta</taxon>
        <taxon>Spermatophyta</taxon>
        <taxon>Magnoliopsida</taxon>
        <taxon>eudicotyledons</taxon>
        <taxon>Gunneridae</taxon>
        <taxon>Pentapetalae</taxon>
        <taxon>asterids</taxon>
        <taxon>lamiids</taxon>
        <taxon>Lamiales</taxon>
        <taxon>Pedaliaceae</taxon>
        <taxon>Sesamum</taxon>
    </lineage>
</organism>
<dbReference type="PANTHER" id="PTHR33710:SF62">
    <property type="entry name" value="DUF4283 DOMAIN PROTEIN"/>
    <property type="match status" value="1"/>
</dbReference>
<comment type="caution">
    <text evidence="1">The sequence shown here is derived from an EMBL/GenBank/DDBJ whole genome shotgun (WGS) entry which is preliminary data.</text>
</comment>